<dbReference type="GO" id="GO:1900150">
    <property type="term" value="P:regulation of defense response to fungus"/>
    <property type="evidence" value="ECO:0007669"/>
    <property type="project" value="InterPro"/>
</dbReference>
<dbReference type="RefSeq" id="XP_020104918.1">
    <property type="nucleotide sequence ID" value="XM_020249329.1"/>
</dbReference>
<protein>
    <submittedName>
        <fullName evidence="4">Protein PYRICULARIA ORYZAE RESISTANCE 21</fullName>
    </submittedName>
</protein>
<evidence type="ECO:0000313" key="3">
    <source>
        <dbReference type="Proteomes" id="UP000515123"/>
    </source>
</evidence>
<proteinExistence type="predicted"/>
<dbReference type="InterPro" id="IPR036163">
    <property type="entry name" value="HMA_dom_sf"/>
</dbReference>
<name>A0A6P5GG17_ANACO</name>
<accession>A0A6P5GG17</accession>
<sequence length="269" mass="30146">MIIYIEQHPSPLSTSLSLSLSPSLSLHINKVWELQQAMAEKISTLILKVDLDCELCYKKIRKVLCKLQDKEKINAISYDEKNKTVTISGPFDPQKLSKKLHCKAGKVIKEIQIKDNKEKEKEKGKEAEKDKPKDKPAEKEKDKAKDKPAEKEKPKETKPAKEDKSKDKPTESAEQKPAEKDQPSKESQGPPKSEPGPPIQAWPAGPPACCYRPFYEGYYGGCRCYTCGRAYGWTGPGPMGFYGGGPYDGSKSYQFFCEEDPSSSSCRVM</sequence>
<dbReference type="Gene3D" id="3.30.70.100">
    <property type="match status" value="1"/>
</dbReference>
<feature type="domain" description="HMA" evidence="2">
    <location>
        <begin position="42"/>
        <end position="109"/>
    </location>
</feature>
<dbReference type="Proteomes" id="UP000515123">
    <property type="component" value="Linkage group 1"/>
</dbReference>
<dbReference type="SUPFAM" id="SSF55008">
    <property type="entry name" value="HMA, heavy metal-associated domain"/>
    <property type="match status" value="1"/>
</dbReference>
<feature type="compositionally biased region" description="Pro residues" evidence="1">
    <location>
        <begin position="192"/>
        <end position="203"/>
    </location>
</feature>
<dbReference type="OrthoDB" id="785270at2759"/>
<keyword evidence="3" id="KW-1185">Reference proteome</keyword>
<feature type="region of interest" description="Disordered" evidence="1">
    <location>
        <begin position="115"/>
        <end position="203"/>
    </location>
</feature>
<dbReference type="InterPro" id="IPR044169">
    <property type="entry name" value="PI21"/>
</dbReference>
<gene>
    <name evidence="4" type="primary">LOC109721599</name>
</gene>
<evidence type="ECO:0000259" key="2">
    <source>
        <dbReference type="PROSITE" id="PS50846"/>
    </source>
</evidence>
<feature type="compositionally biased region" description="Basic and acidic residues" evidence="1">
    <location>
        <begin position="115"/>
        <end position="184"/>
    </location>
</feature>
<dbReference type="GO" id="GO:0046872">
    <property type="term" value="F:metal ion binding"/>
    <property type="evidence" value="ECO:0007669"/>
    <property type="project" value="InterPro"/>
</dbReference>
<reference evidence="4" key="2">
    <citation type="submission" date="2025-08" db="UniProtKB">
        <authorList>
            <consortium name="RefSeq"/>
        </authorList>
    </citation>
    <scope>IDENTIFICATION</scope>
    <source>
        <tissue evidence="4">Leaf</tissue>
    </source>
</reference>
<dbReference type="AlphaFoldDB" id="A0A6P5GG17"/>
<dbReference type="PANTHER" id="PTHR47488">
    <property type="entry name" value="HEAVY METAL TRANSPORT/DETOXIFICATION SUPERFAMILY PROTEIN"/>
    <property type="match status" value="1"/>
</dbReference>
<evidence type="ECO:0000256" key="1">
    <source>
        <dbReference type="SAM" id="MobiDB-lite"/>
    </source>
</evidence>
<organism evidence="3 4">
    <name type="scientific">Ananas comosus</name>
    <name type="common">Pineapple</name>
    <name type="synonym">Ananas ananas</name>
    <dbReference type="NCBI Taxonomy" id="4615"/>
    <lineage>
        <taxon>Eukaryota</taxon>
        <taxon>Viridiplantae</taxon>
        <taxon>Streptophyta</taxon>
        <taxon>Embryophyta</taxon>
        <taxon>Tracheophyta</taxon>
        <taxon>Spermatophyta</taxon>
        <taxon>Magnoliopsida</taxon>
        <taxon>Liliopsida</taxon>
        <taxon>Poales</taxon>
        <taxon>Bromeliaceae</taxon>
        <taxon>Bromelioideae</taxon>
        <taxon>Ananas</taxon>
    </lineage>
</organism>
<reference evidence="3" key="1">
    <citation type="journal article" date="2015" name="Nat. Genet.">
        <title>The pineapple genome and the evolution of CAM photosynthesis.</title>
        <authorList>
            <person name="Ming R."/>
            <person name="VanBuren R."/>
            <person name="Wai C.M."/>
            <person name="Tang H."/>
            <person name="Schatz M.C."/>
            <person name="Bowers J.E."/>
            <person name="Lyons E."/>
            <person name="Wang M.L."/>
            <person name="Chen J."/>
            <person name="Biggers E."/>
            <person name="Zhang J."/>
            <person name="Huang L."/>
            <person name="Zhang L."/>
            <person name="Miao W."/>
            <person name="Zhang J."/>
            <person name="Ye Z."/>
            <person name="Miao C."/>
            <person name="Lin Z."/>
            <person name="Wang H."/>
            <person name="Zhou H."/>
            <person name="Yim W.C."/>
            <person name="Priest H.D."/>
            <person name="Zheng C."/>
            <person name="Woodhouse M."/>
            <person name="Edger P.P."/>
            <person name="Guyot R."/>
            <person name="Guo H.B."/>
            <person name="Guo H."/>
            <person name="Zheng G."/>
            <person name="Singh R."/>
            <person name="Sharma A."/>
            <person name="Min X."/>
            <person name="Zheng Y."/>
            <person name="Lee H."/>
            <person name="Gurtowski J."/>
            <person name="Sedlazeck F.J."/>
            <person name="Harkess A."/>
            <person name="McKain M.R."/>
            <person name="Liao Z."/>
            <person name="Fang J."/>
            <person name="Liu J."/>
            <person name="Zhang X."/>
            <person name="Zhang Q."/>
            <person name="Hu W."/>
            <person name="Qin Y."/>
            <person name="Wang K."/>
            <person name="Chen L.Y."/>
            <person name="Shirley N."/>
            <person name="Lin Y.R."/>
            <person name="Liu L.Y."/>
            <person name="Hernandez A.G."/>
            <person name="Wright C.L."/>
            <person name="Bulone V."/>
            <person name="Tuskan G.A."/>
            <person name="Heath K."/>
            <person name="Zee F."/>
            <person name="Moore P.H."/>
            <person name="Sunkar R."/>
            <person name="Leebens-Mack J.H."/>
            <person name="Mockler T."/>
            <person name="Bennetzen J.L."/>
            <person name="Freeling M."/>
            <person name="Sankoff D."/>
            <person name="Paterson A.H."/>
            <person name="Zhu X."/>
            <person name="Yang X."/>
            <person name="Smith J.A."/>
            <person name="Cushman J.C."/>
            <person name="Paull R.E."/>
            <person name="Yu Q."/>
        </authorList>
    </citation>
    <scope>NUCLEOTIDE SEQUENCE [LARGE SCALE GENOMIC DNA]</scope>
    <source>
        <strain evidence="3">cv. F153</strain>
    </source>
</reference>
<dbReference type="PROSITE" id="PS50846">
    <property type="entry name" value="HMA_2"/>
    <property type="match status" value="1"/>
</dbReference>
<dbReference type="PANTHER" id="PTHR47488:SF7">
    <property type="entry name" value="HEAVY METAL TRANSPORT_DETOXIFICATION SUPERFAMILY PROTEIN"/>
    <property type="match status" value="1"/>
</dbReference>
<dbReference type="GeneID" id="109721599"/>
<dbReference type="InterPro" id="IPR006121">
    <property type="entry name" value="HMA_dom"/>
</dbReference>
<evidence type="ECO:0000313" key="4">
    <source>
        <dbReference type="RefSeq" id="XP_020104918.1"/>
    </source>
</evidence>